<feature type="transmembrane region" description="Helical" evidence="7">
    <location>
        <begin position="27"/>
        <end position="46"/>
    </location>
</feature>
<sequence length="209" mass="23558">MESAICIVLTYYRIGFAPAASRFFRQFLAFFAIHQMSLSLFRFIAAVGRTQVVANTMGTFALLLVFVLGGFFIAKGQLRKRYSTRAKTKAMEEEQDARMVRLEKSHNEVKDEISKMMKMMARFVKEKAPETTTSDGSPVYPPNFEPNPSFRAEASGLEHVHVTSPPQHTFQLPGSYPFVHQSSSFYGFPKGLPLLGQGSSQIKSKQRKM</sequence>
<dbReference type="STRING" id="210143.A0A1R3G1C7"/>
<protein>
    <submittedName>
        <fullName evidence="9">ABC-2 type transporter</fullName>
    </submittedName>
</protein>
<evidence type="ECO:0000256" key="3">
    <source>
        <dbReference type="ARBA" id="ARBA00022692"/>
    </source>
</evidence>
<keyword evidence="5 7" id="KW-0472">Membrane</keyword>
<dbReference type="PANTHER" id="PTHR19241">
    <property type="entry name" value="ATP-BINDING CASSETTE TRANSPORTER"/>
    <property type="match status" value="1"/>
</dbReference>
<accession>A0A1R3G1C7</accession>
<feature type="domain" description="ABC-2 type transporter transmembrane" evidence="8">
    <location>
        <begin position="2"/>
        <end position="78"/>
    </location>
</feature>
<keyword evidence="10" id="KW-1185">Reference proteome</keyword>
<keyword evidence="4 7" id="KW-1133">Transmembrane helix</keyword>
<evidence type="ECO:0000256" key="7">
    <source>
        <dbReference type="SAM" id="Phobius"/>
    </source>
</evidence>
<gene>
    <name evidence="9" type="ORF">CCACVL1_29566</name>
</gene>
<dbReference type="GO" id="GO:0140359">
    <property type="term" value="F:ABC-type transporter activity"/>
    <property type="evidence" value="ECO:0007669"/>
    <property type="project" value="InterPro"/>
</dbReference>
<evidence type="ECO:0000256" key="5">
    <source>
        <dbReference type="ARBA" id="ARBA00023136"/>
    </source>
</evidence>
<evidence type="ECO:0000256" key="4">
    <source>
        <dbReference type="ARBA" id="ARBA00022989"/>
    </source>
</evidence>
<organism evidence="9 10">
    <name type="scientific">Corchorus capsularis</name>
    <name type="common">Jute</name>
    <dbReference type="NCBI Taxonomy" id="210143"/>
    <lineage>
        <taxon>Eukaryota</taxon>
        <taxon>Viridiplantae</taxon>
        <taxon>Streptophyta</taxon>
        <taxon>Embryophyta</taxon>
        <taxon>Tracheophyta</taxon>
        <taxon>Spermatophyta</taxon>
        <taxon>Magnoliopsida</taxon>
        <taxon>eudicotyledons</taxon>
        <taxon>Gunneridae</taxon>
        <taxon>Pentapetalae</taxon>
        <taxon>rosids</taxon>
        <taxon>malvids</taxon>
        <taxon>Malvales</taxon>
        <taxon>Malvaceae</taxon>
        <taxon>Grewioideae</taxon>
        <taxon>Apeibeae</taxon>
        <taxon>Corchorus</taxon>
    </lineage>
</organism>
<feature type="transmembrane region" description="Helical" evidence="7">
    <location>
        <begin position="52"/>
        <end position="74"/>
    </location>
</feature>
<evidence type="ECO:0000313" key="10">
    <source>
        <dbReference type="Proteomes" id="UP000188268"/>
    </source>
</evidence>
<evidence type="ECO:0000259" key="8">
    <source>
        <dbReference type="Pfam" id="PF01061"/>
    </source>
</evidence>
<dbReference type="GO" id="GO:0005886">
    <property type="term" value="C:plasma membrane"/>
    <property type="evidence" value="ECO:0007669"/>
    <property type="project" value="UniProtKB-ARBA"/>
</dbReference>
<proteinExistence type="predicted"/>
<evidence type="ECO:0000313" key="9">
    <source>
        <dbReference type="EMBL" id="OMO51830.1"/>
    </source>
</evidence>
<feature type="coiled-coil region" evidence="6">
    <location>
        <begin position="92"/>
        <end position="119"/>
    </location>
</feature>
<reference evidence="9 10" key="1">
    <citation type="submission" date="2013-09" db="EMBL/GenBank/DDBJ databases">
        <title>Corchorus capsularis genome sequencing.</title>
        <authorList>
            <person name="Alam M."/>
            <person name="Haque M.S."/>
            <person name="Islam M.S."/>
            <person name="Emdad E.M."/>
            <person name="Islam M.M."/>
            <person name="Ahmed B."/>
            <person name="Halim A."/>
            <person name="Hossen Q.M.M."/>
            <person name="Hossain M.Z."/>
            <person name="Ahmed R."/>
            <person name="Khan M.M."/>
            <person name="Islam R."/>
            <person name="Rashid M.M."/>
            <person name="Khan S.A."/>
            <person name="Rahman M.S."/>
            <person name="Alam M."/>
        </authorList>
    </citation>
    <scope>NUCLEOTIDE SEQUENCE [LARGE SCALE GENOMIC DNA]</scope>
    <source>
        <strain evidence="10">cv. CVL-1</strain>
        <tissue evidence="9">Whole seedling</tissue>
    </source>
</reference>
<dbReference type="OrthoDB" id="1750530at2759"/>
<keyword evidence="6" id="KW-0175">Coiled coil</keyword>
<evidence type="ECO:0000256" key="6">
    <source>
        <dbReference type="SAM" id="Coils"/>
    </source>
</evidence>
<dbReference type="InterPro" id="IPR013525">
    <property type="entry name" value="ABC2_TM"/>
</dbReference>
<dbReference type="Proteomes" id="UP000188268">
    <property type="component" value="Unassembled WGS sequence"/>
</dbReference>
<keyword evidence="2" id="KW-0813">Transport</keyword>
<evidence type="ECO:0000256" key="1">
    <source>
        <dbReference type="ARBA" id="ARBA00004141"/>
    </source>
</evidence>
<dbReference type="AlphaFoldDB" id="A0A1R3G1C7"/>
<dbReference type="Pfam" id="PF01061">
    <property type="entry name" value="ABC2_membrane"/>
    <property type="match status" value="1"/>
</dbReference>
<dbReference type="EMBL" id="AWWV01015680">
    <property type="protein sequence ID" value="OMO51830.1"/>
    <property type="molecule type" value="Genomic_DNA"/>
</dbReference>
<comment type="subcellular location">
    <subcellularLocation>
        <location evidence="1">Membrane</location>
        <topology evidence="1">Multi-pass membrane protein</topology>
    </subcellularLocation>
</comment>
<name>A0A1R3G1C7_COCAP</name>
<evidence type="ECO:0000256" key="2">
    <source>
        <dbReference type="ARBA" id="ARBA00022448"/>
    </source>
</evidence>
<dbReference type="Gramene" id="OMO51830">
    <property type="protein sequence ID" value="OMO51830"/>
    <property type="gene ID" value="CCACVL1_29566"/>
</dbReference>
<keyword evidence="3 7" id="KW-0812">Transmembrane</keyword>
<comment type="caution">
    <text evidence="9">The sequence shown here is derived from an EMBL/GenBank/DDBJ whole genome shotgun (WGS) entry which is preliminary data.</text>
</comment>